<keyword evidence="8" id="KW-1185">Reference proteome</keyword>
<keyword evidence="1" id="KW-1003">Cell membrane</keyword>
<keyword evidence="2 6" id="KW-0732">Signal</keyword>
<organism evidence="7 8">
    <name type="scientific">Paenibacillus lactis</name>
    <dbReference type="NCBI Taxonomy" id="228574"/>
    <lineage>
        <taxon>Bacteria</taxon>
        <taxon>Bacillati</taxon>
        <taxon>Bacillota</taxon>
        <taxon>Bacilli</taxon>
        <taxon>Bacillales</taxon>
        <taxon>Paenibacillaceae</taxon>
        <taxon>Paenibacillus</taxon>
    </lineage>
</organism>
<dbReference type="PROSITE" id="PS51257">
    <property type="entry name" value="PROKAR_LIPOPROTEIN"/>
    <property type="match status" value="1"/>
</dbReference>
<reference evidence="7 8" key="1">
    <citation type="submission" date="2021-03" db="EMBL/GenBank/DDBJ databases">
        <title>Genomic Encyclopedia of Type Strains, Phase IV (KMG-IV): sequencing the most valuable type-strain genomes for metagenomic binning, comparative biology and taxonomic classification.</title>
        <authorList>
            <person name="Goeker M."/>
        </authorList>
    </citation>
    <scope>NUCLEOTIDE SEQUENCE [LARGE SCALE GENOMIC DNA]</scope>
    <source>
        <strain evidence="7 8">DSM 15596</strain>
    </source>
</reference>
<keyword evidence="3" id="KW-0472">Membrane</keyword>
<dbReference type="Pfam" id="PF01547">
    <property type="entry name" value="SBP_bac_1"/>
    <property type="match status" value="1"/>
</dbReference>
<evidence type="ECO:0000256" key="1">
    <source>
        <dbReference type="ARBA" id="ARBA00022475"/>
    </source>
</evidence>
<gene>
    <name evidence="7" type="ORF">J2Z18_004647</name>
</gene>
<evidence type="ECO:0000313" key="7">
    <source>
        <dbReference type="EMBL" id="MBP1895537.1"/>
    </source>
</evidence>
<evidence type="ECO:0000256" key="3">
    <source>
        <dbReference type="ARBA" id="ARBA00023136"/>
    </source>
</evidence>
<dbReference type="Proteomes" id="UP000706926">
    <property type="component" value="Unassembled WGS sequence"/>
</dbReference>
<evidence type="ECO:0000313" key="8">
    <source>
        <dbReference type="Proteomes" id="UP000706926"/>
    </source>
</evidence>
<accession>A0ABS4FH27</accession>
<dbReference type="InterPro" id="IPR050490">
    <property type="entry name" value="Bact_solute-bd_prot1"/>
</dbReference>
<proteinExistence type="predicted"/>
<keyword evidence="5" id="KW-0449">Lipoprotein</keyword>
<dbReference type="EMBL" id="JAGGKI010000014">
    <property type="protein sequence ID" value="MBP1895537.1"/>
    <property type="molecule type" value="Genomic_DNA"/>
</dbReference>
<feature type="signal peptide" evidence="6">
    <location>
        <begin position="1"/>
        <end position="19"/>
    </location>
</feature>
<dbReference type="GeneID" id="95406547"/>
<dbReference type="SUPFAM" id="SSF53850">
    <property type="entry name" value="Periplasmic binding protein-like II"/>
    <property type="match status" value="1"/>
</dbReference>
<feature type="chain" id="PRO_5046858159" evidence="6">
    <location>
        <begin position="20"/>
        <end position="527"/>
    </location>
</feature>
<evidence type="ECO:0000256" key="6">
    <source>
        <dbReference type="SAM" id="SignalP"/>
    </source>
</evidence>
<dbReference type="InterPro" id="IPR006059">
    <property type="entry name" value="SBP"/>
</dbReference>
<evidence type="ECO:0000256" key="4">
    <source>
        <dbReference type="ARBA" id="ARBA00023139"/>
    </source>
</evidence>
<protein>
    <submittedName>
        <fullName evidence="7">Aldouronate transport system substrate-binding protein</fullName>
    </submittedName>
</protein>
<name>A0ABS4FH27_9BACL</name>
<comment type="caution">
    <text evidence="7">The sequence shown here is derived from an EMBL/GenBank/DDBJ whole genome shotgun (WGS) entry which is preliminary data.</text>
</comment>
<keyword evidence="4" id="KW-0564">Palmitate</keyword>
<evidence type="ECO:0000256" key="5">
    <source>
        <dbReference type="ARBA" id="ARBA00023288"/>
    </source>
</evidence>
<dbReference type="Gene3D" id="3.40.190.10">
    <property type="entry name" value="Periplasmic binding protein-like II"/>
    <property type="match status" value="2"/>
</dbReference>
<dbReference type="PANTHER" id="PTHR43649:SF33">
    <property type="entry name" value="POLYGALACTURONAN_RHAMNOGALACTURONAN-BINDING PROTEIN YTCQ"/>
    <property type="match status" value="1"/>
</dbReference>
<dbReference type="PANTHER" id="PTHR43649">
    <property type="entry name" value="ARABINOSE-BINDING PROTEIN-RELATED"/>
    <property type="match status" value="1"/>
</dbReference>
<evidence type="ECO:0000256" key="2">
    <source>
        <dbReference type="ARBA" id="ARBA00022729"/>
    </source>
</evidence>
<dbReference type="RefSeq" id="WP_028405413.1">
    <property type="nucleotide sequence ID" value="NZ_DMBX01000021.1"/>
</dbReference>
<sequence>MKRGFSVLLVSCLILTLLAGCGGKAGEGGQAGAQPGAKDGAAASEKLSFSISFSTGGNIYIESSPDINNDKWVLKLEEMTNTDLDIRLMSHKEFDQKMSLMFAGNDIPDVVGNMRGGPTTASMSGSVEAGVFMPLDDLLKEHAPNLMKMVTPEAWEEVSYNGSIYGIPSWLENLSRRATFIRTDLMEKAGIKEAPKTVEEYLDMLRAFKKLGVEHPYQYRENFKYADTFLGAYDVLPFQFMELNGEVVPKFFDVENMTKALQTYKTMYDEGLIPKDFASLSQVDYRRNINSGKSGMWASNGEGLIGFRTKLKEVDPSMKVDIYPSPTGPDGKGGLGLYSSISTTFYINSKVGKEKAIEIIKFLDWMLTEEADMFFSFGIEGENYTTENGKVNYTWPVKKEEVDEAGFRANQLWFVHELTYNKKQTALTEDGQDVVAAFRDVLSNEGRGGITFTANLNSFSKFPDLASTGDTGPKFILDSMVKMIYGKQPISDWPKVLEEYRAKGGNEIIKEATERWKNKENVVDRTR</sequence>